<dbReference type="Gene3D" id="3.40.50.150">
    <property type="entry name" value="Vaccinia Virus protein VP39"/>
    <property type="match status" value="1"/>
</dbReference>
<reference evidence="1 2" key="1">
    <citation type="submission" date="2020-07" db="EMBL/GenBank/DDBJ databases">
        <title>Luteimonas sp. SJ-92.</title>
        <authorList>
            <person name="Huang X.-X."/>
            <person name="Xu L."/>
            <person name="Sun J.-Q."/>
        </authorList>
    </citation>
    <scope>NUCLEOTIDE SEQUENCE [LARGE SCALE GENOMIC DNA]</scope>
    <source>
        <strain evidence="1 2">SJ-92</strain>
    </source>
</reference>
<dbReference type="SUPFAM" id="SSF53335">
    <property type="entry name" value="S-adenosyl-L-methionine-dependent methyltransferases"/>
    <property type="match status" value="1"/>
</dbReference>
<comment type="caution">
    <text evidence="1">The sequence shown here is derived from an EMBL/GenBank/DDBJ whole genome shotgun (WGS) entry which is preliminary data.</text>
</comment>
<sequence>MTKIPRHRIRLPQLDFSRERESDVYFVLDHEDGRAEHIRFHDYDRIYSLPGLYEQIFYERLKCDSPRFLALRMNEVLAAAGDDLNRQRVLDFGAGNGMMGEELAHYGVSRLVGADISEAAKDALWRDRPGIYDAYYVGDLSRHDDALMEQFGGWDFNCLTTIAALGYDDIPVAAFHRAFNLIADGGWIAFNIKETFLGQSDESGLAVFIKRLVAAEFLQLYHLERYRHRISIEGNPLHYCAVIGRKLAAMPDDL</sequence>
<protein>
    <submittedName>
        <fullName evidence="1">Class I SAM-dependent methyltransferase</fullName>
    </submittedName>
</protein>
<keyword evidence="2" id="KW-1185">Reference proteome</keyword>
<gene>
    <name evidence="1" type="ORF">H0E84_00520</name>
</gene>
<dbReference type="InterPro" id="IPR029063">
    <property type="entry name" value="SAM-dependent_MTases_sf"/>
</dbReference>
<dbReference type="GO" id="GO:0008168">
    <property type="term" value="F:methyltransferase activity"/>
    <property type="evidence" value="ECO:0007669"/>
    <property type="project" value="UniProtKB-KW"/>
</dbReference>
<keyword evidence="1" id="KW-0489">Methyltransferase</keyword>
<dbReference type="RefSeq" id="WP_180676666.1">
    <property type="nucleotide sequence ID" value="NZ_JACCKA010000005.1"/>
</dbReference>
<dbReference type="Proteomes" id="UP000578091">
    <property type="component" value="Unassembled WGS sequence"/>
</dbReference>
<name>A0A853J800_9GAMM</name>
<evidence type="ECO:0000313" key="2">
    <source>
        <dbReference type="Proteomes" id="UP000578091"/>
    </source>
</evidence>
<dbReference type="AlphaFoldDB" id="A0A853J800"/>
<keyword evidence="1" id="KW-0808">Transferase</keyword>
<dbReference type="EMBL" id="JACCKA010000005">
    <property type="protein sequence ID" value="NZA24858.1"/>
    <property type="molecule type" value="Genomic_DNA"/>
</dbReference>
<organism evidence="1 2">
    <name type="scientific">Luteimonas salinisoli</name>
    <dbReference type="NCBI Taxonomy" id="2752307"/>
    <lineage>
        <taxon>Bacteria</taxon>
        <taxon>Pseudomonadati</taxon>
        <taxon>Pseudomonadota</taxon>
        <taxon>Gammaproteobacteria</taxon>
        <taxon>Lysobacterales</taxon>
        <taxon>Lysobacteraceae</taxon>
        <taxon>Luteimonas</taxon>
    </lineage>
</organism>
<evidence type="ECO:0000313" key="1">
    <source>
        <dbReference type="EMBL" id="NZA24858.1"/>
    </source>
</evidence>
<accession>A0A853J800</accession>
<dbReference type="GO" id="GO:0032259">
    <property type="term" value="P:methylation"/>
    <property type="evidence" value="ECO:0007669"/>
    <property type="project" value="UniProtKB-KW"/>
</dbReference>
<dbReference type="Pfam" id="PF13489">
    <property type="entry name" value="Methyltransf_23"/>
    <property type="match status" value="1"/>
</dbReference>
<proteinExistence type="predicted"/>
<dbReference type="CDD" id="cd02440">
    <property type="entry name" value="AdoMet_MTases"/>
    <property type="match status" value="1"/>
</dbReference>